<evidence type="ECO:0000313" key="6">
    <source>
        <dbReference type="Proteomes" id="UP000545490"/>
    </source>
</evidence>
<keyword evidence="3" id="KW-0804">Transcription</keyword>
<evidence type="ECO:0000313" key="5">
    <source>
        <dbReference type="EMBL" id="MBB3916796.1"/>
    </source>
</evidence>
<dbReference type="PROSITE" id="PS50956">
    <property type="entry name" value="HTH_ASNC_2"/>
    <property type="match status" value="1"/>
</dbReference>
<dbReference type="Pfam" id="PF01037">
    <property type="entry name" value="AsnC_trans_reg"/>
    <property type="match status" value="1"/>
</dbReference>
<gene>
    <name evidence="5" type="ORF">GGQ65_004105</name>
</gene>
<evidence type="ECO:0000256" key="2">
    <source>
        <dbReference type="ARBA" id="ARBA00023125"/>
    </source>
</evidence>
<dbReference type="InterPro" id="IPR019887">
    <property type="entry name" value="Tscrpt_reg_AsnC/Lrp_C"/>
</dbReference>
<dbReference type="InterPro" id="IPR000485">
    <property type="entry name" value="AsnC-type_HTH_dom"/>
</dbReference>
<organism evidence="5 6">
    <name type="scientific">Rhizobium fabae</name>
    <dbReference type="NCBI Taxonomy" id="573179"/>
    <lineage>
        <taxon>Bacteria</taxon>
        <taxon>Pseudomonadati</taxon>
        <taxon>Pseudomonadota</taxon>
        <taxon>Alphaproteobacteria</taxon>
        <taxon>Hyphomicrobiales</taxon>
        <taxon>Rhizobiaceae</taxon>
        <taxon>Rhizobium/Agrobacterium group</taxon>
        <taxon>Rhizobium</taxon>
    </lineage>
</organism>
<dbReference type="PANTHER" id="PTHR30154:SF46">
    <property type="entry name" value="TRANSCRIPTIONAL REGULATORY PROTEIN"/>
    <property type="match status" value="1"/>
</dbReference>
<name>A0A7W6B803_9HYPH</name>
<dbReference type="InterPro" id="IPR011991">
    <property type="entry name" value="ArsR-like_HTH"/>
</dbReference>
<keyword evidence="2 5" id="KW-0238">DNA-binding</keyword>
<keyword evidence="1" id="KW-0805">Transcription regulation</keyword>
<dbReference type="InterPro" id="IPR011008">
    <property type="entry name" value="Dimeric_a/b-barrel"/>
</dbReference>
<dbReference type="GO" id="GO:0005829">
    <property type="term" value="C:cytosol"/>
    <property type="evidence" value="ECO:0007669"/>
    <property type="project" value="TreeGrafter"/>
</dbReference>
<evidence type="ECO:0000256" key="3">
    <source>
        <dbReference type="ARBA" id="ARBA00023163"/>
    </source>
</evidence>
<dbReference type="PRINTS" id="PR00033">
    <property type="entry name" value="HTHASNC"/>
</dbReference>
<dbReference type="InterPro" id="IPR019888">
    <property type="entry name" value="Tscrpt_reg_AsnC-like"/>
</dbReference>
<evidence type="ECO:0000256" key="1">
    <source>
        <dbReference type="ARBA" id="ARBA00023015"/>
    </source>
</evidence>
<comment type="caution">
    <text evidence="5">The sequence shown here is derived from an EMBL/GenBank/DDBJ whole genome shotgun (WGS) entry which is preliminary data.</text>
</comment>
<dbReference type="SUPFAM" id="SSF46785">
    <property type="entry name" value="Winged helix' DNA-binding domain"/>
    <property type="match status" value="1"/>
</dbReference>
<dbReference type="SUPFAM" id="SSF54909">
    <property type="entry name" value="Dimeric alpha+beta barrel"/>
    <property type="match status" value="1"/>
</dbReference>
<dbReference type="PANTHER" id="PTHR30154">
    <property type="entry name" value="LEUCINE-RESPONSIVE REGULATORY PROTEIN"/>
    <property type="match status" value="1"/>
</dbReference>
<reference evidence="5 6" key="1">
    <citation type="submission" date="2020-08" db="EMBL/GenBank/DDBJ databases">
        <title>Genomic Encyclopedia of Type Strains, Phase IV (KMG-IV): sequencing the most valuable type-strain genomes for metagenomic binning, comparative biology and taxonomic classification.</title>
        <authorList>
            <person name="Goeker M."/>
        </authorList>
    </citation>
    <scope>NUCLEOTIDE SEQUENCE [LARGE SCALE GENOMIC DNA]</scope>
    <source>
        <strain evidence="5 6">DSM 19331</strain>
    </source>
</reference>
<feature type="domain" description="HTH asnC-type" evidence="4">
    <location>
        <begin position="35"/>
        <end position="96"/>
    </location>
</feature>
<protein>
    <submittedName>
        <fullName evidence="5">DNA-binding Lrp family transcriptional regulator</fullName>
    </submittedName>
</protein>
<dbReference type="EMBL" id="JACIDG010000010">
    <property type="protein sequence ID" value="MBB3916796.1"/>
    <property type="molecule type" value="Genomic_DNA"/>
</dbReference>
<dbReference type="InterPro" id="IPR036388">
    <property type="entry name" value="WH-like_DNA-bd_sf"/>
</dbReference>
<dbReference type="Gene3D" id="3.30.70.920">
    <property type="match status" value="1"/>
</dbReference>
<dbReference type="GO" id="GO:0043200">
    <property type="term" value="P:response to amino acid"/>
    <property type="evidence" value="ECO:0007669"/>
    <property type="project" value="TreeGrafter"/>
</dbReference>
<dbReference type="InterPro" id="IPR036390">
    <property type="entry name" value="WH_DNA-bd_sf"/>
</dbReference>
<dbReference type="Gene3D" id="1.10.10.10">
    <property type="entry name" value="Winged helix-like DNA-binding domain superfamily/Winged helix DNA-binding domain"/>
    <property type="match status" value="1"/>
</dbReference>
<dbReference type="GO" id="GO:0006355">
    <property type="term" value="P:regulation of DNA-templated transcription"/>
    <property type="evidence" value="ECO:0007669"/>
    <property type="project" value="UniProtKB-ARBA"/>
</dbReference>
<dbReference type="Proteomes" id="UP000545490">
    <property type="component" value="Unassembled WGS sequence"/>
</dbReference>
<dbReference type="Pfam" id="PF13412">
    <property type="entry name" value="HTH_24"/>
    <property type="match status" value="1"/>
</dbReference>
<dbReference type="GO" id="GO:0043565">
    <property type="term" value="F:sequence-specific DNA binding"/>
    <property type="evidence" value="ECO:0007669"/>
    <property type="project" value="InterPro"/>
</dbReference>
<evidence type="ECO:0000259" key="4">
    <source>
        <dbReference type="PROSITE" id="PS50956"/>
    </source>
</evidence>
<dbReference type="SMART" id="SM00344">
    <property type="entry name" value="HTH_ASNC"/>
    <property type="match status" value="1"/>
</dbReference>
<accession>A0A7W6B803</accession>
<dbReference type="CDD" id="cd00090">
    <property type="entry name" value="HTH_ARSR"/>
    <property type="match status" value="1"/>
</dbReference>
<dbReference type="AlphaFoldDB" id="A0A7W6B803"/>
<proteinExistence type="predicted"/>
<sequence length="188" mass="21203">MIFCDYLPVATYPCRQSAWCGYDVQKFTVRGGAMLDPFDIKLLAALQQNSELTQAELSQKVNLSATQCARRLERLRKEQYIQSVVAILNPAKLGFTVVAHTLVSLRAHTEGGNEQLHRFIETAPEILECYSQTGDADFLMKVMTRDLEHLSQFLERMIRVTDNLALVKSSIVLKTLKKTTALPLQIVT</sequence>